<dbReference type="Proteomes" id="UP000192907">
    <property type="component" value="Unassembled WGS sequence"/>
</dbReference>
<dbReference type="FunFam" id="3.40.50.300:FF:000070">
    <property type="entry name" value="Putative ABC transporter ATP-binding component"/>
    <property type="match status" value="1"/>
</dbReference>
<comment type="similarity">
    <text evidence="4">Belongs to the ABC transporter superfamily. ABCF family. YbiT subfamily.</text>
</comment>
<dbReference type="PANTHER" id="PTHR42855">
    <property type="entry name" value="ABC TRANSPORTER ATP-BINDING SUBUNIT"/>
    <property type="match status" value="1"/>
</dbReference>
<evidence type="ECO:0000256" key="2">
    <source>
        <dbReference type="ARBA" id="ARBA00022741"/>
    </source>
</evidence>
<dbReference type="CDD" id="cd03221">
    <property type="entry name" value="ABCF_EF-3"/>
    <property type="match status" value="2"/>
</dbReference>
<feature type="domain" description="ABC transporter" evidence="6">
    <location>
        <begin position="320"/>
        <end position="536"/>
    </location>
</feature>
<dbReference type="SMART" id="SM00382">
    <property type="entry name" value="AAA"/>
    <property type="match status" value="2"/>
</dbReference>
<dbReference type="PROSITE" id="PS50893">
    <property type="entry name" value="ABC_TRANSPORTER_2"/>
    <property type="match status" value="2"/>
</dbReference>
<accession>A0A1Y6CF18</accession>
<keyword evidence="1" id="KW-0677">Repeat</keyword>
<dbReference type="Pfam" id="PF12848">
    <property type="entry name" value="ABC_tran_Xtn"/>
    <property type="match status" value="1"/>
</dbReference>
<dbReference type="InterPro" id="IPR003593">
    <property type="entry name" value="AAA+_ATPase"/>
</dbReference>
<dbReference type="OrthoDB" id="5287952at2"/>
<proteinExistence type="inferred from homology"/>
<evidence type="ECO:0000259" key="6">
    <source>
        <dbReference type="PROSITE" id="PS50893"/>
    </source>
</evidence>
<sequence>MITTQDLSLNFGNKKLFEEVNIKFTPGNCYGVIGANGAGKSTFLKILSGEIEPTTGQVSIGSRMRMSVLKQDHFQYDDEQVLQTVMLGNERLMTVIKEKDAIYAKGEFSEEDGIRAAELESEFAEMGGWEAESEAATLLSGLGVSEELHQKNMSELKDKDKVKVLLAQALFGQPDILLLDEPTNHLDVIAIKWLENFLLDFDKTVIVVSHDRHFLNQVCTHMVDIDFRKVSLYVGNYDFWKKSSELALTLRSNENKKREDKAKELEAFIRRFSANASKSKQATARKKQLEKLTLDDIPASTRKYPYIKYDQEREAGDILLEVKGLTKEINGEKILDDVSFEVQKGDKILLVSNSELAISTLFEILMGHVEPDDGSYRWGVTTSQSYIPKDFNDFFEGCDLNLIDWLRQFSEDQSENFIRGFLGRMLFSGEDTKKQAKVLSGGEKVRCMLSRMMLQNANVLLLDQPTNHLDLESITSLNNGLIEFKGTVLFATHDLEFAETVSTRIVEVGNKGVTFHDVSFGQYVETRGAELAQMQS</sequence>
<dbReference type="STRING" id="1513793.SAMN06296036_12054"/>
<name>A0A1Y6CF18_9BACT</name>
<dbReference type="InterPro" id="IPR051309">
    <property type="entry name" value="ABCF_ATPase"/>
</dbReference>
<evidence type="ECO:0000313" key="8">
    <source>
        <dbReference type="Proteomes" id="UP000192907"/>
    </source>
</evidence>
<protein>
    <recommendedName>
        <fullName evidence="5">Probable ATP-binding protein YbiT</fullName>
    </recommendedName>
</protein>
<dbReference type="Pfam" id="PF00005">
    <property type="entry name" value="ABC_tran"/>
    <property type="match status" value="2"/>
</dbReference>
<keyword evidence="8" id="KW-1185">Reference proteome</keyword>
<evidence type="ECO:0000256" key="1">
    <source>
        <dbReference type="ARBA" id="ARBA00022737"/>
    </source>
</evidence>
<dbReference type="PANTHER" id="PTHR42855:SF2">
    <property type="entry name" value="DRUG RESISTANCE ABC TRANSPORTER,ATP-BINDING PROTEIN"/>
    <property type="match status" value="1"/>
</dbReference>
<dbReference type="AlphaFoldDB" id="A0A1Y6CF18"/>
<gene>
    <name evidence="7" type="ORF">SAMN06296036_12054</name>
</gene>
<reference evidence="8" key="1">
    <citation type="submission" date="2017-04" db="EMBL/GenBank/DDBJ databases">
        <authorList>
            <person name="Varghese N."/>
            <person name="Submissions S."/>
        </authorList>
    </citation>
    <scope>NUCLEOTIDE SEQUENCE [LARGE SCALE GENOMIC DNA]</scope>
    <source>
        <strain evidence="8">RKEM611</strain>
    </source>
</reference>
<evidence type="ECO:0000256" key="5">
    <source>
        <dbReference type="ARBA" id="ARBA00074044"/>
    </source>
</evidence>
<organism evidence="7 8">
    <name type="scientific">Pseudobacteriovorax antillogorgiicola</name>
    <dbReference type="NCBI Taxonomy" id="1513793"/>
    <lineage>
        <taxon>Bacteria</taxon>
        <taxon>Pseudomonadati</taxon>
        <taxon>Bdellovibrionota</taxon>
        <taxon>Oligoflexia</taxon>
        <taxon>Oligoflexales</taxon>
        <taxon>Pseudobacteriovoracaceae</taxon>
        <taxon>Pseudobacteriovorax</taxon>
    </lineage>
</organism>
<dbReference type="InterPro" id="IPR003439">
    <property type="entry name" value="ABC_transporter-like_ATP-bd"/>
</dbReference>
<dbReference type="FunFam" id="3.40.50.300:FF:000011">
    <property type="entry name" value="Putative ABC transporter ATP-binding component"/>
    <property type="match status" value="1"/>
</dbReference>
<dbReference type="EMBL" id="FWZT01000020">
    <property type="protein sequence ID" value="SMF59868.1"/>
    <property type="molecule type" value="Genomic_DNA"/>
</dbReference>
<dbReference type="RefSeq" id="WP_132323013.1">
    <property type="nucleotide sequence ID" value="NZ_FWZT01000020.1"/>
</dbReference>
<dbReference type="GO" id="GO:0016887">
    <property type="term" value="F:ATP hydrolysis activity"/>
    <property type="evidence" value="ECO:0007669"/>
    <property type="project" value="InterPro"/>
</dbReference>
<dbReference type="Gene3D" id="3.40.50.300">
    <property type="entry name" value="P-loop containing nucleotide triphosphate hydrolases"/>
    <property type="match status" value="2"/>
</dbReference>
<evidence type="ECO:0000313" key="7">
    <source>
        <dbReference type="EMBL" id="SMF59868.1"/>
    </source>
</evidence>
<feature type="domain" description="ABC transporter" evidence="6">
    <location>
        <begin position="2"/>
        <end position="252"/>
    </location>
</feature>
<keyword evidence="2" id="KW-0547">Nucleotide-binding</keyword>
<evidence type="ECO:0000256" key="4">
    <source>
        <dbReference type="ARBA" id="ARBA00061551"/>
    </source>
</evidence>
<dbReference type="SUPFAM" id="SSF52540">
    <property type="entry name" value="P-loop containing nucleoside triphosphate hydrolases"/>
    <property type="match status" value="2"/>
</dbReference>
<keyword evidence="3" id="KW-0067">ATP-binding</keyword>
<evidence type="ECO:0000256" key="3">
    <source>
        <dbReference type="ARBA" id="ARBA00022840"/>
    </source>
</evidence>
<dbReference type="InterPro" id="IPR027417">
    <property type="entry name" value="P-loop_NTPase"/>
</dbReference>
<dbReference type="GO" id="GO:0005524">
    <property type="term" value="F:ATP binding"/>
    <property type="evidence" value="ECO:0007669"/>
    <property type="project" value="UniProtKB-KW"/>
</dbReference>
<dbReference type="InterPro" id="IPR032781">
    <property type="entry name" value="ABC_tran_Xtn"/>
</dbReference>